<reference evidence="12 13" key="1">
    <citation type="submission" date="2019-03" db="EMBL/GenBank/DDBJ databases">
        <title>Genomic Encyclopedia of Type Strains, Phase IV (KMG-IV): sequencing the most valuable type-strain genomes for metagenomic binning, comparative biology and taxonomic classification.</title>
        <authorList>
            <person name="Goeker M."/>
        </authorList>
    </citation>
    <scope>NUCLEOTIDE SEQUENCE [LARGE SCALE GENOMIC DNA]</scope>
    <source>
        <strain evidence="12 13">DSM 46770</strain>
    </source>
</reference>
<evidence type="ECO:0000256" key="8">
    <source>
        <dbReference type="ARBA" id="ARBA00023012"/>
    </source>
</evidence>
<dbReference type="GO" id="GO:0046983">
    <property type="term" value="F:protein dimerization activity"/>
    <property type="evidence" value="ECO:0007669"/>
    <property type="project" value="InterPro"/>
</dbReference>
<keyword evidence="4" id="KW-0808">Transferase</keyword>
<keyword evidence="6 12" id="KW-0418">Kinase</keyword>
<dbReference type="GO" id="GO:0016020">
    <property type="term" value="C:membrane"/>
    <property type="evidence" value="ECO:0007669"/>
    <property type="project" value="InterPro"/>
</dbReference>
<dbReference type="GO" id="GO:0000155">
    <property type="term" value="F:phosphorelay sensor kinase activity"/>
    <property type="evidence" value="ECO:0007669"/>
    <property type="project" value="InterPro"/>
</dbReference>
<organism evidence="12 13">
    <name type="scientific">Actinorugispora endophytica</name>
    <dbReference type="NCBI Taxonomy" id="1605990"/>
    <lineage>
        <taxon>Bacteria</taxon>
        <taxon>Bacillati</taxon>
        <taxon>Actinomycetota</taxon>
        <taxon>Actinomycetes</taxon>
        <taxon>Streptosporangiales</taxon>
        <taxon>Nocardiopsidaceae</taxon>
        <taxon>Actinorugispora</taxon>
    </lineage>
</organism>
<evidence type="ECO:0000256" key="10">
    <source>
        <dbReference type="SAM" id="Phobius"/>
    </source>
</evidence>
<comment type="caution">
    <text evidence="12">The sequence shown here is derived from an EMBL/GenBank/DDBJ whole genome shotgun (WGS) entry which is preliminary data.</text>
</comment>
<dbReference type="Gene3D" id="3.30.565.10">
    <property type="entry name" value="Histidine kinase-like ATPase, C-terminal domain"/>
    <property type="match status" value="1"/>
</dbReference>
<evidence type="ECO:0000256" key="6">
    <source>
        <dbReference type="ARBA" id="ARBA00022777"/>
    </source>
</evidence>
<dbReference type="PANTHER" id="PTHR24421">
    <property type="entry name" value="NITRATE/NITRITE SENSOR PROTEIN NARX-RELATED"/>
    <property type="match status" value="1"/>
</dbReference>
<sequence length="503" mass="52944">METTVTARRSTLRRALARGAAPSGRSAGRGLLLAGFVLAAALDSLTPFTTTQPVSPFAPLMAVPAYLIGWSPPTGRGARLCLTGVLLGQPAAALLLWEGATPAFLKGAVAVLFALLPWLVGRYRRQRAEAAGLGWRRAELLEREQEVAAERERLRERARIAARMHDSLGHELSLIAVRAGALEVAEDLGAEDYRRGAAELGAGAIGAVERLQEIIGLLHDDRPPDDAEPWHEDLRALVEHARASAMAVELDGGGLWHDLSQTTRAALYTVVRESLTNAAKHAPGAAVAVRLSRNPDVRGGVVARVVNGPATGPPKSARASGGRGLAALRERVRADGGSLASGPRPDGGFEVIARLPPNDGAAPLGKGAPSESERQRAATRQRANRGLVTAIAVPLGLLAALVLAWGGYYGHTSARSVLAPEAFASLRVGDGQERVEAVLPPTQMIDPPSAAGPPVSGAWTCSYYRSRVAWPGTLANAYRLCFADGRLVGKDTVPLGARQETDR</sequence>
<comment type="catalytic activity">
    <reaction evidence="1">
        <text>ATP + protein L-histidine = ADP + protein N-phospho-L-histidine.</text>
        <dbReference type="EC" id="2.7.13.3"/>
    </reaction>
</comment>
<keyword evidence="10" id="KW-0812">Transmembrane</keyword>
<evidence type="ECO:0000256" key="9">
    <source>
        <dbReference type="SAM" id="MobiDB-lite"/>
    </source>
</evidence>
<accession>A0A4R6VDT6</accession>
<dbReference type="InterPro" id="IPR036890">
    <property type="entry name" value="HATPase_C_sf"/>
</dbReference>
<gene>
    <name evidence="12" type="ORF">EV190_101502</name>
</gene>
<keyword evidence="13" id="KW-1185">Reference proteome</keyword>
<dbReference type="OrthoDB" id="227596at2"/>
<dbReference type="Pfam" id="PF07730">
    <property type="entry name" value="HisKA_3"/>
    <property type="match status" value="1"/>
</dbReference>
<evidence type="ECO:0000313" key="12">
    <source>
        <dbReference type="EMBL" id="TDQ55177.1"/>
    </source>
</evidence>
<dbReference type="GO" id="GO:0005524">
    <property type="term" value="F:ATP binding"/>
    <property type="evidence" value="ECO:0007669"/>
    <property type="project" value="UniProtKB-KW"/>
</dbReference>
<dbReference type="Gene3D" id="1.20.5.1930">
    <property type="match status" value="1"/>
</dbReference>
<keyword evidence="10" id="KW-1133">Transmembrane helix</keyword>
<evidence type="ECO:0000256" key="5">
    <source>
        <dbReference type="ARBA" id="ARBA00022741"/>
    </source>
</evidence>
<protein>
    <recommendedName>
        <fullName evidence="2">histidine kinase</fullName>
        <ecNumber evidence="2">2.7.13.3</ecNumber>
    </recommendedName>
</protein>
<proteinExistence type="predicted"/>
<feature type="region of interest" description="Disordered" evidence="9">
    <location>
        <begin position="356"/>
        <end position="381"/>
    </location>
</feature>
<evidence type="ECO:0000256" key="2">
    <source>
        <dbReference type="ARBA" id="ARBA00012438"/>
    </source>
</evidence>
<evidence type="ECO:0000256" key="3">
    <source>
        <dbReference type="ARBA" id="ARBA00022553"/>
    </source>
</evidence>
<dbReference type="RefSeq" id="WP_133739737.1">
    <property type="nucleotide sequence ID" value="NZ_SNYN01000001.1"/>
</dbReference>
<dbReference type="AlphaFoldDB" id="A0A4R6VDT6"/>
<evidence type="ECO:0000256" key="4">
    <source>
        <dbReference type="ARBA" id="ARBA00022679"/>
    </source>
</evidence>
<keyword evidence="5" id="KW-0547">Nucleotide-binding</keyword>
<evidence type="ECO:0000256" key="7">
    <source>
        <dbReference type="ARBA" id="ARBA00022840"/>
    </source>
</evidence>
<dbReference type="EMBL" id="SNYN01000001">
    <property type="protein sequence ID" value="TDQ55177.1"/>
    <property type="molecule type" value="Genomic_DNA"/>
</dbReference>
<dbReference type="SUPFAM" id="SSF55874">
    <property type="entry name" value="ATPase domain of HSP90 chaperone/DNA topoisomerase II/histidine kinase"/>
    <property type="match status" value="1"/>
</dbReference>
<dbReference type="CDD" id="cd16917">
    <property type="entry name" value="HATPase_UhpB-NarQ-NarX-like"/>
    <property type="match status" value="1"/>
</dbReference>
<dbReference type="InterPro" id="IPR011712">
    <property type="entry name" value="Sig_transdc_His_kin_sub3_dim/P"/>
</dbReference>
<dbReference type="EC" id="2.7.13.3" evidence="2"/>
<dbReference type="PANTHER" id="PTHR24421:SF10">
    <property type="entry name" value="NITRATE_NITRITE SENSOR PROTEIN NARQ"/>
    <property type="match status" value="1"/>
</dbReference>
<dbReference type="Proteomes" id="UP000295281">
    <property type="component" value="Unassembled WGS sequence"/>
</dbReference>
<keyword evidence="7" id="KW-0067">ATP-binding</keyword>
<evidence type="ECO:0000313" key="13">
    <source>
        <dbReference type="Proteomes" id="UP000295281"/>
    </source>
</evidence>
<dbReference type="InterPro" id="IPR050482">
    <property type="entry name" value="Sensor_HK_TwoCompSys"/>
</dbReference>
<feature type="domain" description="Signal transduction histidine kinase subgroup 3 dimerisation and phosphoacceptor" evidence="11">
    <location>
        <begin position="156"/>
        <end position="220"/>
    </location>
</feature>
<feature type="transmembrane region" description="Helical" evidence="10">
    <location>
        <begin position="103"/>
        <end position="120"/>
    </location>
</feature>
<feature type="transmembrane region" description="Helical" evidence="10">
    <location>
        <begin position="386"/>
        <end position="408"/>
    </location>
</feature>
<name>A0A4R6VDT6_9ACTN</name>
<keyword evidence="10" id="KW-0472">Membrane</keyword>
<keyword evidence="8" id="KW-0902">Two-component regulatory system</keyword>
<keyword evidence="3" id="KW-0597">Phosphoprotein</keyword>
<evidence type="ECO:0000256" key="1">
    <source>
        <dbReference type="ARBA" id="ARBA00000085"/>
    </source>
</evidence>
<feature type="transmembrane region" description="Helical" evidence="10">
    <location>
        <begin position="30"/>
        <end position="48"/>
    </location>
</feature>
<evidence type="ECO:0000259" key="11">
    <source>
        <dbReference type="Pfam" id="PF07730"/>
    </source>
</evidence>